<reference evidence="1" key="1">
    <citation type="submission" date="2021-04" db="EMBL/GenBank/DDBJ databases">
        <authorList>
            <consortium name="Wellcome Sanger Institute Data Sharing"/>
        </authorList>
    </citation>
    <scope>NUCLEOTIDE SEQUENCE [LARGE SCALE GENOMIC DNA]</scope>
</reference>
<sequence length="260" mass="28529">VASLTLDPASRPLALILLTCDSAMSALSSASSSSCCSLRSLVRWLLVSVTHPGLQLLDLLLATFHGYLLSFIQTVLQVFDGLFHVFLHTLQIIIGTESIIQLQLSVLSRKMINLISAASLSLQGALQSVRHPLMVTLGLLHLLVFLSQLPLNLSLHLVELELNPKDLTLFMLQRALKETTLPSIRISFEDRVKALTTYCTLTSASSRAVCISTFSCSSCLRIFSSSWMLFPPSPSCSVRSEISPVIKRTLYSLYCMNSIA</sequence>
<dbReference type="AlphaFoldDB" id="A0A671VG71"/>
<dbReference type="Proteomes" id="UP000472265">
    <property type="component" value="Chromosome 19"/>
</dbReference>
<dbReference type="Ensembl" id="ENSSAUT00010026551.1">
    <property type="protein sequence ID" value="ENSSAUP00010025129.1"/>
    <property type="gene ID" value="ENSSAUG00010010984.1"/>
</dbReference>
<keyword evidence="2" id="KW-1185">Reference proteome</keyword>
<name>A0A671VG71_SPAAU</name>
<organism evidence="1 2">
    <name type="scientific">Sparus aurata</name>
    <name type="common">Gilthead sea bream</name>
    <dbReference type="NCBI Taxonomy" id="8175"/>
    <lineage>
        <taxon>Eukaryota</taxon>
        <taxon>Metazoa</taxon>
        <taxon>Chordata</taxon>
        <taxon>Craniata</taxon>
        <taxon>Vertebrata</taxon>
        <taxon>Euteleostomi</taxon>
        <taxon>Actinopterygii</taxon>
        <taxon>Neopterygii</taxon>
        <taxon>Teleostei</taxon>
        <taxon>Neoteleostei</taxon>
        <taxon>Acanthomorphata</taxon>
        <taxon>Eupercaria</taxon>
        <taxon>Spariformes</taxon>
        <taxon>Sparidae</taxon>
        <taxon>Sparus</taxon>
    </lineage>
</organism>
<dbReference type="OMA" id="CISTFSC"/>
<reference evidence="1" key="3">
    <citation type="submission" date="2025-09" db="UniProtKB">
        <authorList>
            <consortium name="Ensembl"/>
        </authorList>
    </citation>
    <scope>IDENTIFICATION</scope>
</reference>
<dbReference type="InParanoid" id="A0A671VG71"/>
<protein>
    <submittedName>
        <fullName evidence="1">Uncharacterized protein</fullName>
    </submittedName>
</protein>
<proteinExistence type="predicted"/>
<reference evidence="1" key="2">
    <citation type="submission" date="2025-08" db="UniProtKB">
        <authorList>
            <consortium name="Ensembl"/>
        </authorList>
    </citation>
    <scope>IDENTIFICATION</scope>
</reference>
<evidence type="ECO:0000313" key="2">
    <source>
        <dbReference type="Proteomes" id="UP000472265"/>
    </source>
</evidence>
<accession>A0A671VG71</accession>
<dbReference type="GeneTree" id="ENSGT01140000282895"/>
<evidence type="ECO:0000313" key="1">
    <source>
        <dbReference type="Ensembl" id="ENSSAUP00010025129.1"/>
    </source>
</evidence>